<dbReference type="AlphaFoldDB" id="A0A6I4VXG1"/>
<evidence type="ECO:0000313" key="1">
    <source>
        <dbReference type="EMBL" id="MXQ53144.1"/>
    </source>
</evidence>
<organism evidence="1 2">
    <name type="scientific">Shimazuella alba</name>
    <dbReference type="NCBI Taxonomy" id="2690964"/>
    <lineage>
        <taxon>Bacteria</taxon>
        <taxon>Bacillati</taxon>
        <taxon>Bacillota</taxon>
        <taxon>Bacilli</taxon>
        <taxon>Bacillales</taxon>
        <taxon>Thermoactinomycetaceae</taxon>
        <taxon>Shimazuella</taxon>
    </lineage>
</organism>
<protein>
    <submittedName>
        <fullName evidence="1">Uncharacterized protein</fullName>
    </submittedName>
</protein>
<proteinExistence type="predicted"/>
<reference evidence="1 2" key="1">
    <citation type="submission" date="2019-12" db="EMBL/GenBank/DDBJ databases">
        <title>Whole-genome analyses of novel actinobacteria.</title>
        <authorList>
            <person name="Sahin N."/>
            <person name="Saygin H."/>
        </authorList>
    </citation>
    <scope>NUCLEOTIDE SEQUENCE [LARGE SCALE GENOMIC DNA]</scope>
    <source>
        <strain evidence="1 2">KC615</strain>
    </source>
</reference>
<sequence>MASLKLISEFSTKWEVECHLPIKQENILSKKMSSSQIAVVGDYQIRITVVALDIVLHSNPRGGSLDEVVMSDIESLEKKTLMGKNGLPVCTVKRLR</sequence>
<keyword evidence="2" id="KW-1185">Reference proteome</keyword>
<name>A0A6I4VXG1_9BACL</name>
<evidence type="ECO:0000313" key="2">
    <source>
        <dbReference type="Proteomes" id="UP000430692"/>
    </source>
</evidence>
<dbReference type="Proteomes" id="UP000430692">
    <property type="component" value="Unassembled WGS sequence"/>
</dbReference>
<gene>
    <name evidence="1" type="ORF">GSM42_05230</name>
</gene>
<dbReference type="EMBL" id="WUUL01000003">
    <property type="protein sequence ID" value="MXQ53144.1"/>
    <property type="molecule type" value="Genomic_DNA"/>
</dbReference>
<dbReference type="RefSeq" id="WP_160800509.1">
    <property type="nucleotide sequence ID" value="NZ_WUUL01000003.1"/>
</dbReference>
<accession>A0A6I4VXG1</accession>
<comment type="caution">
    <text evidence="1">The sequence shown here is derived from an EMBL/GenBank/DDBJ whole genome shotgun (WGS) entry which is preliminary data.</text>
</comment>